<keyword evidence="7" id="KW-0378">Hydrolase</keyword>
<sequence>MVEFRLFGIPVRVEPAFWFTIGIIGFLYTSNSPHNALLMMALFVLAAFVSILVHEMGHALAIKFFKYPTRVVLSSFGGYATFPPNVLSRMQSFLVTLAGPAVQLALGLSILYFVPAINKFTPEGAMINYFFLYLMGVSIIWSLFNLMPIFPMDGGHLLAAILGPKRQKLVFIIGIVIACGLGCLALFQYKEIYIAMFMGLFAYQNFQLLKQLKNWRG</sequence>
<evidence type="ECO:0000256" key="12">
    <source>
        <dbReference type="SAM" id="Phobius"/>
    </source>
</evidence>
<dbReference type="AlphaFoldDB" id="A0A8J7MBA0"/>
<evidence type="ECO:0000256" key="5">
    <source>
        <dbReference type="ARBA" id="ARBA00022692"/>
    </source>
</evidence>
<keyword evidence="11 12" id="KW-0472">Membrane</keyword>
<evidence type="ECO:0000256" key="11">
    <source>
        <dbReference type="ARBA" id="ARBA00023136"/>
    </source>
</evidence>
<evidence type="ECO:0000256" key="3">
    <source>
        <dbReference type="ARBA" id="ARBA00007931"/>
    </source>
</evidence>
<dbReference type="InterPro" id="IPR008915">
    <property type="entry name" value="Peptidase_M50"/>
</dbReference>
<evidence type="ECO:0000256" key="7">
    <source>
        <dbReference type="ARBA" id="ARBA00022801"/>
    </source>
</evidence>
<evidence type="ECO:0000256" key="4">
    <source>
        <dbReference type="ARBA" id="ARBA00022670"/>
    </source>
</evidence>
<evidence type="ECO:0000256" key="9">
    <source>
        <dbReference type="ARBA" id="ARBA00022989"/>
    </source>
</evidence>
<evidence type="ECO:0000256" key="2">
    <source>
        <dbReference type="ARBA" id="ARBA00004141"/>
    </source>
</evidence>
<gene>
    <name evidence="14" type="ORF">JIN82_02100</name>
</gene>
<dbReference type="Proteomes" id="UP000624703">
    <property type="component" value="Unassembled WGS sequence"/>
</dbReference>
<protein>
    <submittedName>
        <fullName evidence="14">Site-2 protease family protein</fullName>
    </submittedName>
</protein>
<feature type="domain" description="Peptidase M50" evidence="13">
    <location>
        <begin position="127"/>
        <end position="177"/>
    </location>
</feature>
<proteinExistence type="inferred from homology"/>
<dbReference type="EMBL" id="JAENIM010000009">
    <property type="protein sequence ID" value="MBK1789942.1"/>
    <property type="molecule type" value="Genomic_DNA"/>
</dbReference>
<reference evidence="14" key="1">
    <citation type="submission" date="2021-01" db="EMBL/GenBank/DDBJ databases">
        <title>Modified the classification status of verrucomicrobia.</title>
        <authorList>
            <person name="Feng X."/>
        </authorList>
    </citation>
    <scope>NUCLEOTIDE SEQUENCE</scope>
    <source>
        <strain evidence="14">_KCTC 22039</strain>
    </source>
</reference>
<dbReference type="RefSeq" id="WP_200309977.1">
    <property type="nucleotide sequence ID" value="NZ_JAENIM010000009.1"/>
</dbReference>
<keyword evidence="5 12" id="KW-0812">Transmembrane</keyword>
<evidence type="ECO:0000256" key="10">
    <source>
        <dbReference type="ARBA" id="ARBA00023049"/>
    </source>
</evidence>
<dbReference type="GO" id="GO:0016020">
    <property type="term" value="C:membrane"/>
    <property type="evidence" value="ECO:0007669"/>
    <property type="project" value="UniProtKB-SubCell"/>
</dbReference>
<dbReference type="PANTHER" id="PTHR39188">
    <property type="entry name" value="MEMBRANE-ASSOCIATED ZINC METALLOPROTEASE M50B"/>
    <property type="match status" value="1"/>
</dbReference>
<accession>A0A8J7MBA0</accession>
<feature type="transmembrane region" description="Helical" evidence="12">
    <location>
        <begin position="12"/>
        <end position="30"/>
    </location>
</feature>
<evidence type="ECO:0000256" key="6">
    <source>
        <dbReference type="ARBA" id="ARBA00022723"/>
    </source>
</evidence>
<organism evidence="14 15">
    <name type="scientific">Persicirhabdus sediminis</name>
    <dbReference type="NCBI Taxonomy" id="454144"/>
    <lineage>
        <taxon>Bacteria</taxon>
        <taxon>Pseudomonadati</taxon>
        <taxon>Verrucomicrobiota</taxon>
        <taxon>Verrucomicrobiia</taxon>
        <taxon>Verrucomicrobiales</taxon>
        <taxon>Verrucomicrobiaceae</taxon>
        <taxon>Persicirhabdus</taxon>
    </lineage>
</organism>
<keyword evidence="9 12" id="KW-1133">Transmembrane helix</keyword>
<evidence type="ECO:0000313" key="14">
    <source>
        <dbReference type="EMBL" id="MBK1789942.1"/>
    </source>
</evidence>
<dbReference type="GO" id="GO:0006508">
    <property type="term" value="P:proteolysis"/>
    <property type="evidence" value="ECO:0007669"/>
    <property type="project" value="UniProtKB-KW"/>
</dbReference>
<feature type="transmembrane region" description="Helical" evidence="12">
    <location>
        <begin position="36"/>
        <end position="53"/>
    </location>
</feature>
<keyword evidence="6" id="KW-0479">Metal-binding</keyword>
<dbReference type="PANTHER" id="PTHR39188:SF3">
    <property type="entry name" value="STAGE IV SPORULATION PROTEIN FB"/>
    <property type="match status" value="1"/>
</dbReference>
<keyword evidence="15" id="KW-1185">Reference proteome</keyword>
<dbReference type="Pfam" id="PF02163">
    <property type="entry name" value="Peptidase_M50"/>
    <property type="match status" value="1"/>
</dbReference>
<dbReference type="GO" id="GO:0008237">
    <property type="term" value="F:metallopeptidase activity"/>
    <property type="evidence" value="ECO:0007669"/>
    <property type="project" value="UniProtKB-KW"/>
</dbReference>
<dbReference type="GO" id="GO:0046872">
    <property type="term" value="F:metal ion binding"/>
    <property type="evidence" value="ECO:0007669"/>
    <property type="project" value="UniProtKB-KW"/>
</dbReference>
<evidence type="ECO:0000313" key="15">
    <source>
        <dbReference type="Proteomes" id="UP000624703"/>
    </source>
</evidence>
<comment type="subcellular location">
    <subcellularLocation>
        <location evidence="2">Membrane</location>
        <topology evidence="2">Multi-pass membrane protein</topology>
    </subcellularLocation>
</comment>
<feature type="transmembrane region" description="Helical" evidence="12">
    <location>
        <begin position="126"/>
        <end position="148"/>
    </location>
</feature>
<feature type="transmembrane region" description="Helical" evidence="12">
    <location>
        <begin position="169"/>
        <end position="187"/>
    </location>
</feature>
<evidence type="ECO:0000256" key="8">
    <source>
        <dbReference type="ARBA" id="ARBA00022833"/>
    </source>
</evidence>
<evidence type="ECO:0000256" key="1">
    <source>
        <dbReference type="ARBA" id="ARBA00001947"/>
    </source>
</evidence>
<keyword evidence="8" id="KW-0862">Zinc</keyword>
<keyword evidence="4 14" id="KW-0645">Protease</keyword>
<keyword evidence="10" id="KW-0482">Metalloprotease</keyword>
<name>A0A8J7MBA0_9BACT</name>
<comment type="caution">
    <text evidence="14">The sequence shown here is derived from an EMBL/GenBank/DDBJ whole genome shotgun (WGS) entry which is preliminary data.</text>
</comment>
<evidence type="ECO:0000259" key="13">
    <source>
        <dbReference type="Pfam" id="PF02163"/>
    </source>
</evidence>
<comment type="similarity">
    <text evidence="3">Belongs to the peptidase M50B family.</text>
</comment>
<feature type="transmembrane region" description="Helical" evidence="12">
    <location>
        <begin position="93"/>
        <end position="114"/>
    </location>
</feature>
<comment type="cofactor">
    <cofactor evidence="1">
        <name>Zn(2+)</name>
        <dbReference type="ChEBI" id="CHEBI:29105"/>
    </cofactor>
</comment>